<evidence type="ECO:0000259" key="2">
    <source>
        <dbReference type="Pfam" id="PF13699"/>
    </source>
</evidence>
<evidence type="ECO:0000313" key="3">
    <source>
        <dbReference type="EMBL" id="AUN33588.1"/>
    </source>
</evidence>
<feature type="domain" description="eCIS core" evidence="2">
    <location>
        <begin position="71"/>
        <end position="144"/>
    </location>
</feature>
<protein>
    <recommendedName>
        <fullName evidence="2">eCIS core domain-containing protein</fullName>
    </recommendedName>
</protein>
<evidence type="ECO:0000313" key="4">
    <source>
        <dbReference type="Proteomes" id="UP000234752"/>
    </source>
</evidence>
<dbReference type="Gene3D" id="3.90.210.10">
    <property type="entry name" value="Heat-Labile Enterotoxin, subunit A"/>
    <property type="match status" value="1"/>
</dbReference>
<organism evidence="3 4">
    <name type="scientific">Niveispirillum cyanobacteriorum</name>
    <dbReference type="NCBI Taxonomy" id="1612173"/>
    <lineage>
        <taxon>Bacteria</taxon>
        <taxon>Pseudomonadati</taxon>
        <taxon>Pseudomonadota</taxon>
        <taxon>Alphaproteobacteria</taxon>
        <taxon>Rhodospirillales</taxon>
        <taxon>Azospirillaceae</taxon>
        <taxon>Niveispirillum</taxon>
    </lineage>
</organism>
<dbReference type="AlphaFoldDB" id="A0A2K9NKI4"/>
<keyword evidence="3" id="KW-0614">Plasmid</keyword>
<reference evidence="3 4" key="1">
    <citation type="submission" date="2017-12" db="EMBL/GenBank/DDBJ databases">
        <title>Genomes of bacteria within cyanobacterial aggregates.</title>
        <authorList>
            <person name="Cai H."/>
        </authorList>
    </citation>
    <scope>NUCLEOTIDE SEQUENCE [LARGE SCALE GENOMIC DNA]</scope>
    <source>
        <strain evidence="3 4">TH16</strain>
        <plasmid evidence="3 4">unnamed1</plasmid>
    </source>
</reference>
<feature type="region of interest" description="Disordered" evidence="1">
    <location>
        <begin position="15"/>
        <end position="39"/>
    </location>
</feature>
<proteinExistence type="predicted"/>
<dbReference type="Pfam" id="PF13699">
    <property type="entry name" value="eCIS_core"/>
    <property type="match status" value="1"/>
</dbReference>
<dbReference type="OrthoDB" id="7387101at2"/>
<accession>A0A2K9NKI4</accession>
<geneLocation type="plasmid" evidence="3 4">
    <name>unnamed1</name>
</geneLocation>
<sequence length="430" mass="46968">MVRVIQGYFAEGRPPQPEHLLRSGALSPMHGRAAGHPPAIQPRLAATDSAAAQGFEIDPIRLGLVRVGGQPLPQTVLAKMEAAFGADFSAVRVHQGPQAARIGALAFTTGNDIYFAPGRYQPDTMQGQQLLGHELAHVVQQRQGRVRAGGAGVSVVHDRMLEAEADRLGMRAAAFQVGPAGARPAAVGPLPRPGWQPEEASTAQLKKHWTAAQHEQSRKFWEKKHARMARQQDAARARHEREVAEILSRQRIHLTDLIPEDEEYFQAYLRSRPTTPINVYRGDGRGITAESLNNLVGVTGITPVGALDLTFKGIAEHTHSNTMPGGVISTAGNKDCAIHFAVDKHKYGLVYTMQVTNYIDVNTVLRARNFKIRFEAQQEYIIPCQITAANIVRVELYEKDPSRSTDLWTGGRRLASRSVTGGVLQPVVPG</sequence>
<keyword evidence="4" id="KW-1185">Reference proteome</keyword>
<dbReference type="EMBL" id="CP025613">
    <property type="protein sequence ID" value="AUN33588.1"/>
    <property type="molecule type" value="Genomic_DNA"/>
</dbReference>
<dbReference type="KEGG" id="ncb:C0V82_24945"/>
<gene>
    <name evidence="3" type="ORF">C0V82_24945</name>
</gene>
<name>A0A2K9NKI4_9PROT</name>
<dbReference type="Proteomes" id="UP000234752">
    <property type="component" value="Plasmid unnamed1"/>
</dbReference>
<evidence type="ECO:0000256" key="1">
    <source>
        <dbReference type="SAM" id="MobiDB-lite"/>
    </source>
</evidence>
<dbReference type="RefSeq" id="WP_102115096.1">
    <property type="nucleotide sequence ID" value="NZ_BMGN01000001.1"/>
</dbReference>
<dbReference type="InterPro" id="IPR025295">
    <property type="entry name" value="eCIS_core_dom"/>
</dbReference>